<protein>
    <recommendedName>
        <fullName evidence="11">E3 ubiquitin-protein ligase</fullName>
        <ecNumber evidence="11">2.3.2.27</ecNumber>
    </recommendedName>
</protein>
<evidence type="ECO:0000256" key="7">
    <source>
        <dbReference type="ARBA" id="ARBA00022833"/>
    </source>
</evidence>
<dbReference type="Pfam" id="PF22960">
    <property type="entry name" value="WHD_UBR1"/>
    <property type="match status" value="1"/>
</dbReference>
<dbReference type="InterPro" id="IPR055194">
    <property type="entry name" value="UBR1-like_WH"/>
</dbReference>
<feature type="compositionally biased region" description="Polar residues" evidence="12">
    <location>
        <begin position="952"/>
        <end position="962"/>
    </location>
</feature>
<dbReference type="InterPro" id="IPR039164">
    <property type="entry name" value="UBR1-like"/>
</dbReference>
<dbReference type="Proteomes" id="UP000265100">
    <property type="component" value="Chromosome 16"/>
</dbReference>
<keyword evidence="4 11" id="KW-0479">Metal-binding</keyword>
<dbReference type="GeneTree" id="ENSGT00950000183075"/>
<comment type="pathway">
    <text evidence="2 11">Protein modification; protein ubiquitination.</text>
</comment>
<dbReference type="Pfam" id="PF02207">
    <property type="entry name" value="zf-UBR"/>
    <property type="match status" value="1"/>
</dbReference>
<evidence type="ECO:0000256" key="9">
    <source>
        <dbReference type="PROSITE-ProRule" id="PRU00175"/>
    </source>
</evidence>
<dbReference type="EC" id="2.3.2.27" evidence="11"/>
<dbReference type="PANTHER" id="PTHR21497">
    <property type="entry name" value="UBIQUITIN LIGASE E3 ALPHA-RELATED"/>
    <property type="match status" value="1"/>
</dbReference>
<name>A0AAX7TZY5_ASTCA</name>
<feature type="domain" description="UBR-type" evidence="14">
    <location>
        <begin position="81"/>
        <end position="152"/>
    </location>
</feature>
<evidence type="ECO:0000256" key="6">
    <source>
        <dbReference type="ARBA" id="ARBA00022786"/>
    </source>
</evidence>
<dbReference type="SUPFAM" id="SSF57850">
    <property type="entry name" value="RING/U-box"/>
    <property type="match status" value="1"/>
</dbReference>
<keyword evidence="16" id="KW-1185">Reference proteome</keyword>
<dbReference type="PROSITE" id="PS51157">
    <property type="entry name" value="ZF_UBR"/>
    <property type="match status" value="1"/>
</dbReference>
<evidence type="ECO:0000256" key="2">
    <source>
        <dbReference type="ARBA" id="ARBA00004906"/>
    </source>
</evidence>
<gene>
    <name evidence="15" type="primary">UBR3</name>
</gene>
<evidence type="ECO:0000313" key="16">
    <source>
        <dbReference type="Proteomes" id="UP000265100"/>
    </source>
</evidence>
<keyword evidence="3 11" id="KW-0808">Transferase</keyword>
<comment type="function">
    <text evidence="11">Ubiquitin ligase protein which is a component of the N-end rule pathway. Recognizes and binds to proteins bearing specific N-terminal residues that are destabilizing according to the N-end rule, leading to their ubiquitination and subsequent degradation.</text>
</comment>
<proteinExistence type="inferred from homology"/>
<comment type="catalytic activity">
    <reaction evidence="1 11">
        <text>S-ubiquitinyl-[E2 ubiquitin-conjugating enzyme]-L-cysteine + [acceptor protein]-L-lysine = [E2 ubiquitin-conjugating enzyme]-L-cysteine + N(6)-ubiquitinyl-[acceptor protein]-L-lysine.</text>
        <dbReference type="EC" id="2.3.2.27"/>
    </reaction>
</comment>
<dbReference type="SMART" id="SM00396">
    <property type="entry name" value="ZnF_UBR1"/>
    <property type="match status" value="1"/>
</dbReference>
<dbReference type="CDD" id="cd16483">
    <property type="entry name" value="RING-H2_UBR3"/>
    <property type="match status" value="1"/>
</dbReference>
<dbReference type="GO" id="GO:0005737">
    <property type="term" value="C:cytoplasm"/>
    <property type="evidence" value="ECO:0007669"/>
    <property type="project" value="TreeGrafter"/>
</dbReference>
<evidence type="ECO:0000256" key="12">
    <source>
        <dbReference type="SAM" id="MobiDB-lite"/>
    </source>
</evidence>
<evidence type="ECO:0000256" key="5">
    <source>
        <dbReference type="ARBA" id="ARBA00022771"/>
    </source>
</evidence>
<dbReference type="PROSITE" id="PS50089">
    <property type="entry name" value="ZF_RING_2"/>
    <property type="match status" value="1"/>
</dbReference>
<keyword evidence="5 9" id="KW-0863">Zinc-finger</keyword>
<feature type="zinc finger region" description="UBR-type" evidence="10">
    <location>
        <begin position="81"/>
        <end position="152"/>
    </location>
</feature>
<dbReference type="Ensembl" id="ENSACLT00000058326.1">
    <property type="protein sequence ID" value="ENSACLP00000062117.1"/>
    <property type="gene ID" value="ENSACLG00000010580.2"/>
</dbReference>
<dbReference type="FunFam" id="2.10.110.30:FF:000002">
    <property type="entry name" value="Putative e3 ubiquitin-protein ligase ubr3"/>
    <property type="match status" value="1"/>
</dbReference>
<evidence type="ECO:0000259" key="13">
    <source>
        <dbReference type="PROSITE" id="PS50089"/>
    </source>
</evidence>
<dbReference type="GO" id="GO:0008270">
    <property type="term" value="F:zinc ion binding"/>
    <property type="evidence" value="ECO:0007669"/>
    <property type="project" value="UniProtKB-UniRule"/>
</dbReference>
<dbReference type="CDD" id="cd19673">
    <property type="entry name" value="UBR-box_UBR3"/>
    <property type="match status" value="1"/>
</dbReference>
<reference evidence="15" key="3">
    <citation type="submission" date="2025-09" db="UniProtKB">
        <authorList>
            <consortium name="Ensembl"/>
        </authorList>
    </citation>
    <scope>IDENTIFICATION</scope>
</reference>
<reference evidence="15" key="2">
    <citation type="submission" date="2025-08" db="UniProtKB">
        <authorList>
            <consortium name="Ensembl"/>
        </authorList>
    </citation>
    <scope>IDENTIFICATION</scope>
</reference>
<dbReference type="InterPro" id="IPR044046">
    <property type="entry name" value="E3_ligase_UBR-like_C"/>
</dbReference>
<evidence type="ECO:0000256" key="11">
    <source>
        <dbReference type="RuleBase" id="RU366018"/>
    </source>
</evidence>
<dbReference type="Pfam" id="PF18995">
    <property type="entry name" value="PRT6_C"/>
    <property type="match status" value="1"/>
</dbReference>
<feature type="domain" description="RING-type" evidence="13">
    <location>
        <begin position="1192"/>
        <end position="1247"/>
    </location>
</feature>
<comment type="similarity">
    <text evidence="8 11">Belongs to the E3 ubiquitin-protein ligase UBR1-like family.</text>
</comment>
<reference evidence="15" key="1">
    <citation type="submission" date="2018-05" db="EMBL/GenBank/DDBJ databases">
        <authorList>
            <person name="Datahose"/>
        </authorList>
    </citation>
    <scope>NUCLEOTIDE SEQUENCE</scope>
</reference>
<dbReference type="PANTHER" id="PTHR21497:SF39">
    <property type="entry name" value="E3 UBIQUITIN-PROTEIN LIGASE UBR3"/>
    <property type="match status" value="1"/>
</dbReference>
<evidence type="ECO:0000256" key="1">
    <source>
        <dbReference type="ARBA" id="ARBA00000900"/>
    </source>
</evidence>
<evidence type="ECO:0000256" key="10">
    <source>
        <dbReference type="PROSITE-ProRule" id="PRU00508"/>
    </source>
</evidence>
<evidence type="ECO:0000256" key="4">
    <source>
        <dbReference type="ARBA" id="ARBA00022723"/>
    </source>
</evidence>
<dbReference type="Gene3D" id="2.10.110.30">
    <property type="match status" value="1"/>
</dbReference>
<evidence type="ECO:0000259" key="14">
    <source>
        <dbReference type="PROSITE" id="PS51157"/>
    </source>
</evidence>
<dbReference type="GO" id="GO:0061630">
    <property type="term" value="F:ubiquitin protein ligase activity"/>
    <property type="evidence" value="ECO:0007669"/>
    <property type="project" value="UniProtKB-UniRule"/>
</dbReference>
<dbReference type="GO" id="GO:0071596">
    <property type="term" value="P:ubiquitin-dependent protein catabolic process via the N-end rule pathway"/>
    <property type="evidence" value="ECO:0007669"/>
    <property type="project" value="UniProtKB-UniRule"/>
</dbReference>
<keyword evidence="7 11" id="KW-0862">Zinc</keyword>
<dbReference type="GO" id="GO:0016567">
    <property type="term" value="P:protein ubiquitination"/>
    <property type="evidence" value="ECO:0007669"/>
    <property type="project" value="UniProtKB-UniRule"/>
</dbReference>
<evidence type="ECO:0000256" key="8">
    <source>
        <dbReference type="ARBA" id="ARBA00046341"/>
    </source>
</evidence>
<organism evidence="15 16">
    <name type="scientific">Astatotilapia calliptera</name>
    <name type="common">Eastern happy</name>
    <name type="synonym">Chromis callipterus</name>
    <dbReference type="NCBI Taxonomy" id="8154"/>
    <lineage>
        <taxon>Eukaryota</taxon>
        <taxon>Metazoa</taxon>
        <taxon>Chordata</taxon>
        <taxon>Craniata</taxon>
        <taxon>Vertebrata</taxon>
        <taxon>Euteleostomi</taxon>
        <taxon>Actinopterygii</taxon>
        <taxon>Neopterygii</taxon>
        <taxon>Teleostei</taxon>
        <taxon>Neoteleostei</taxon>
        <taxon>Acanthomorphata</taxon>
        <taxon>Ovalentaria</taxon>
        <taxon>Cichlomorphae</taxon>
        <taxon>Cichliformes</taxon>
        <taxon>Cichlidae</taxon>
        <taxon>African cichlids</taxon>
        <taxon>Pseudocrenilabrinae</taxon>
        <taxon>Haplochromini</taxon>
        <taxon>Astatotilapia</taxon>
    </lineage>
</organism>
<evidence type="ECO:0000313" key="15">
    <source>
        <dbReference type="Ensembl" id="ENSACLP00000062117.1"/>
    </source>
</evidence>
<dbReference type="GO" id="GO:0000151">
    <property type="term" value="C:ubiquitin ligase complex"/>
    <property type="evidence" value="ECO:0007669"/>
    <property type="project" value="TreeGrafter"/>
</dbReference>
<keyword evidence="6 11" id="KW-0833">Ubl conjugation pathway</keyword>
<dbReference type="InterPro" id="IPR001841">
    <property type="entry name" value="Znf_RING"/>
</dbReference>
<evidence type="ECO:0000256" key="3">
    <source>
        <dbReference type="ARBA" id="ARBA00022679"/>
    </source>
</evidence>
<accession>A0AAX7TZY5</accession>
<feature type="region of interest" description="Disordered" evidence="12">
    <location>
        <begin position="943"/>
        <end position="962"/>
    </location>
</feature>
<feature type="region of interest" description="Disordered" evidence="12">
    <location>
        <begin position="1095"/>
        <end position="1120"/>
    </location>
</feature>
<sequence length="1760" mass="198984">MMAASLLRRDKKATAAHLKADLNRTDNSSGVRQLQELLDAVLNPEKPAADGEALDWCKCLIAGGEGFDEFCKTVRSYDNATLCGLVWTANFVAYRCRTCGISPCMSLCAECFNNGDHTGHDFNMFRSQAGGACDCGDSNVMRESGFCRRHRLRTGENIPLIPRDLLLMSEMVLPRFILCIIQYLRDGYVEPDTSTERDLQKVLQQLEPQISFLEELTKMGGAMRTVLTKILTNQQAFKELSMGQEENLYAKKNYDKYLSALKNSGLVSVEEKGQSAAADVGVGAEGGAGAMEDQDGGQSVGQRKRVKLSSSTKDPCIIESLKHKCFLEELLFWTIKYEFPQKMVTFLLNMLPDQDYKITFTKTFVQHYAFIMKTLMKSHESDTMSNRIVHISVQLFSNEELARHVTEECQLLDIMVTVLLYMMESCLIKSELQDEENNRHVVVNCSEALLKNNTYWPLVSDFINILSHQSVAKKFLEDHALLMLWMSFVSFFQGMNLNKRELNEHVEFESQTYYAAFAAELEACAQPMWGLLTHCKVKVSLTHRINGTCNTLKLWFDTPAPNQVTFHLPLHRYYAMFLSKAVKCQGLDLDSLLPDQEMLMKIMVHPLQIQACLSEIHSNMWVRNGLQIKGQAMTYVQSHFCNSMIDPDIYLLQVCASRLDPDYFISSVFERFKVVDLLTMASQHQNAVLDSEQERPMLEGALTFLVILTSLRIHLGMTDDEILRAEMVSQLCMNDRTHSALLDLIPENPNPKSGIVPGSCSFEDMLSAVADFKAPVFEPGGSMQQGMYTPKAEVWEKEFDPIMVVLRTVYRRDVQSAMDRYAAFLKQFGIHTGNPWPPYKERTPLHPCYKGLIRLLHCKTLHIVIFTLLYKIWMDHQNMSEHVLCMVLYLIELGLDNQIQDNKEDEEPCIEEHCHDSWFPGTNLLSNLHHVINFVRVRVPETAPEVKREAPPSTSTEASSYGQVKGNSVTAQVFSLVAERRRKFQEIINRSTTEATQAVRPKSSSTRWVPPGTPPQLVTEILEIRESMLSLLIKLHQKMSSKQNSLSASWLEDIESNRLAHGDGITAIERILTKAAARSCQIKRSIQDICGKVCPPVPPKKNSPTDKKAMDKEERRQRARERQQKLLAEFASRQKSFMETAMDVVLGHRCKSTEPKNLPTSDEEHVYPADTCGAANDVRLTLMQQFFKDSSCLQSVSIGWDGGVYVQTCGHTLHIDCHKSYMESLRNDQVLQGFSVDKGEFTCPLCRQFANSVLPCRPGRGTEAGTWHTPTNKKTSLLVKEVEELQEKPGLFPTESNLSKEMELVIKDIKNTTQKKYMDYGRNPGSPDNDFLFMYSVARTNLELELVHRGGNLCSGGASAAAKRSCLNQLFHVLAMHMRLYSIDSAYNPWTKLTQIVQIKEAEPEVPMLFRDVPSLLIIFVLTMPQPLRKEHFTCVVKMLYNLQFTQALAALSTKFSSEERQAWSTSGALKKSAANSDKSFEALLSHVISELSKDKSVYKVNSEEATMVSSSVWSPQSIEFSLQQFCLPFLRLSCLLQHHLYGDNLTGCLEEEEFASLAVCLGLLPSAPQPANTVQSASCLEWPVNTFDLVTQWGAEVKGLSQIHAADVQSSKWAAPRLLQLPDNYNIIFQYYHRKACSACKKVPKDPALCLVCGAFVCLKGVCCKQQGICECVLHSQHCGAATGIFLLINASVIIIIRGHRFCLWGSVYLDAHGEEDRDLRRGKPLYLCEERYRVLEQQWVSHTFDHINKRWGPHYNGL</sequence>
<dbReference type="InterPro" id="IPR003126">
    <property type="entry name" value="Znf_UBR"/>
</dbReference>
<feature type="compositionally biased region" description="Basic and acidic residues" evidence="12">
    <location>
        <begin position="1103"/>
        <end position="1120"/>
    </location>
</feature>